<organism evidence="2 3">
    <name type="scientific">Cohnella xylanilytica</name>
    <dbReference type="NCBI Taxonomy" id="557555"/>
    <lineage>
        <taxon>Bacteria</taxon>
        <taxon>Bacillati</taxon>
        <taxon>Bacillota</taxon>
        <taxon>Bacilli</taxon>
        <taxon>Bacillales</taxon>
        <taxon>Paenibacillaceae</taxon>
        <taxon>Cohnella</taxon>
    </lineage>
</organism>
<keyword evidence="3" id="KW-1185">Reference proteome</keyword>
<proteinExistence type="predicted"/>
<dbReference type="EMBL" id="JACJVR010000097">
    <property type="protein sequence ID" value="MBB6694562.1"/>
    <property type="molecule type" value="Genomic_DNA"/>
</dbReference>
<reference evidence="2 3" key="1">
    <citation type="submission" date="2020-08" db="EMBL/GenBank/DDBJ databases">
        <title>Cohnella phylogeny.</title>
        <authorList>
            <person name="Dunlap C."/>
        </authorList>
    </citation>
    <scope>NUCLEOTIDE SEQUENCE [LARGE SCALE GENOMIC DNA]</scope>
    <source>
        <strain evidence="2 3">DSM 25239</strain>
    </source>
</reference>
<accession>A0A841U4S2</accession>
<keyword evidence="1" id="KW-0732">Signal</keyword>
<evidence type="ECO:0000313" key="2">
    <source>
        <dbReference type="EMBL" id="MBB6694562.1"/>
    </source>
</evidence>
<comment type="caution">
    <text evidence="2">The sequence shown here is derived from an EMBL/GenBank/DDBJ whole genome shotgun (WGS) entry which is preliminary data.</text>
</comment>
<evidence type="ECO:0000313" key="3">
    <source>
        <dbReference type="Proteomes" id="UP000553776"/>
    </source>
</evidence>
<evidence type="ECO:0000256" key="1">
    <source>
        <dbReference type="SAM" id="SignalP"/>
    </source>
</evidence>
<dbReference type="Proteomes" id="UP000553776">
    <property type="component" value="Unassembled WGS sequence"/>
</dbReference>
<feature type="signal peptide" evidence="1">
    <location>
        <begin position="1"/>
        <end position="17"/>
    </location>
</feature>
<protein>
    <recommendedName>
        <fullName evidence="4">Secreted protein</fullName>
    </recommendedName>
</protein>
<gene>
    <name evidence="2" type="ORF">H7B90_24505</name>
</gene>
<dbReference type="AlphaFoldDB" id="A0A841U4S2"/>
<sequence>MAVIHFCVISLLSTWLATSSTCVVSVVTREAYWSIVWDVDSSIDLPMTELDTCVNTATIVMNGMTSSAMNVKLSRERSE</sequence>
<evidence type="ECO:0008006" key="4">
    <source>
        <dbReference type="Google" id="ProtNLM"/>
    </source>
</evidence>
<name>A0A841U4S2_9BACL</name>
<feature type="chain" id="PRO_5032662673" description="Secreted protein" evidence="1">
    <location>
        <begin position="18"/>
        <end position="79"/>
    </location>
</feature>
<dbReference type="RefSeq" id="WP_185138579.1">
    <property type="nucleotide sequence ID" value="NZ_JACJVR010000097.1"/>
</dbReference>